<keyword evidence="5 6" id="KW-0472">Membrane</keyword>
<keyword evidence="4 6" id="KW-1133">Transmembrane helix</keyword>
<evidence type="ECO:0000256" key="5">
    <source>
        <dbReference type="ARBA" id="ARBA00023136"/>
    </source>
</evidence>
<feature type="transmembrane region" description="Helical" evidence="6">
    <location>
        <begin position="45"/>
        <end position="67"/>
    </location>
</feature>
<comment type="subcellular location">
    <subcellularLocation>
        <location evidence="1">Cell membrane</location>
        <topology evidence="1">Multi-pass membrane protein</topology>
    </subcellularLocation>
</comment>
<sequence>MSPAALLAFTATAVLLTVTPGLDTMMLLRMVLGGGRRAGVFGGLGTTLGCLVWGAASIAGLTALLVASRFAYDVLRWAGALYLLWLGGSALWRSWRGRAGEDRAATRPTTPPRALRIGFTTNVLNPKIGVFYLSLLPQFLPTDSGSTGWAVLLVGIHVGVGQIWQLVVVGLAGRAAVVLTRPGVRLWTERLTASVLIGFGVKVAFAGSARG</sequence>
<evidence type="ECO:0000256" key="6">
    <source>
        <dbReference type="SAM" id="Phobius"/>
    </source>
</evidence>
<organism evidence="7 8">
    <name type="scientific">Umezawaea tangerina</name>
    <dbReference type="NCBI Taxonomy" id="84725"/>
    <lineage>
        <taxon>Bacteria</taxon>
        <taxon>Bacillati</taxon>
        <taxon>Actinomycetota</taxon>
        <taxon>Actinomycetes</taxon>
        <taxon>Pseudonocardiales</taxon>
        <taxon>Pseudonocardiaceae</taxon>
        <taxon>Umezawaea</taxon>
    </lineage>
</organism>
<dbReference type="AlphaFoldDB" id="A0A2T0TA41"/>
<dbReference type="PANTHER" id="PTHR30086">
    <property type="entry name" value="ARGININE EXPORTER PROTEIN ARGO"/>
    <property type="match status" value="1"/>
</dbReference>
<dbReference type="GO" id="GO:0005886">
    <property type="term" value="C:plasma membrane"/>
    <property type="evidence" value="ECO:0007669"/>
    <property type="project" value="UniProtKB-SubCell"/>
</dbReference>
<accession>A0A2T0TA41</accession>
<evidence type="ECO:0000313" key="7">
    <source>
        <dbReference type="EMBL" id="PRY42508.1"/>
    </source>
</evidence>
<keyword evidence="8" id="KW-1185">Reference proteome</keyword>
<feature type="transmembrane region" description="Helical" evidence="6">
    <location>
        <begin position="191"/>
        <end position="209"/>
    </location>
</feature>
<dbReference type="Pfam" id="PF01810">
    <property type="entry name" value="LysE"/>
    <property type="match status" value="1"/>
</dbReference>
<dbReference type="PANTHER" id="PTHR30086:SF20">
    <property type="entry name" value="ARGININE EXPORTER PROTEIN ARGO-RELATED"/>
    <property type="match status" value="1"/>
</dbReference>
<dbReference type="EMBL" id="PVTF01000004">
    <property type="protein sequence ID" value="PRY42508.1"/>
    <property type="molecule type" value="Genomic_DNA"/>
</dbReference>
<keyword evidence="2" id="KW-1003">Cell membrane</keyword>
<evidence type="ECO:0000256" key="4">
    <source>
        <dbReference type="ARBA" id="ARBA00022989"/>
    </source>
</evidence>
<keyword evidence="3 6" id="KW-0812">Transmembrane</keyword>
<proteinExistence type="predicted"/>
<reference evidence="7 8" key="1">
    <citation type="submission" date="2018-03" db="EMBL/GenBank/DDBJ databases">
        <title>Genomic Encyclopedia of Archaeal and Bacterial Type Strains, Phase II (KMG-II): from individual species to whole genera.</title>
        <authorList>
            <person name="Goeker M."/>
        </authorList>
    </citation>
    <scope>NUCLEOTIDE SEQUENCE [LARGE SCALE GENOMIC DNA]</scope>
    <source>
        <strain evidence="7 8">DSM 44720</strain>
    </source>
</reference>
<dbReference type="OrthoDB" id="3175972at2"/>
<evidence type="ECO:0000256" key="1">
    <source>
        <dbReference type="ARBA" id="ARBA00004651"/>
    </source>
</evidence>
<feature type="transmembrane region" description="Helical" evidence="6">
    <location>
        <begin position="74"/>
        <end position="92"/>
    </location>
</feature>
<evidence type="ECO:0000313" key="8">
    <source>
        <dbReference type="Proteomes" id="UP000239494"/>
    </source>
</evidence>
<dbReference type="GO" id="GO:0015171">
    <property type="term" value="F:amino acid transmembrane transporter activity"/>
    <property type="evidence" value="ECO:0007669"/>
    <property type="project" value="TreeGrafter"/>
</dbReference>
<gene>
    <name evidence="7" type="ORF">CLV43_104342</name>
</gene>
<comment type="caution">
    <text evidence="7">The sequence shown here is derived from an EMBL/GenBank/DDBJ whole genome shotgun (WGS) entry which is preliminary data.</text>
</comment>
<feature type="transmembrane region" description="Helical" evidence="6">
    <location>
        <begin position="149"/>
        <end position="179"/>
    </location>
</feature>
<dbReference type="Proteomes" id="UP000239494">
    <property type="component" value="Unassembled WGS sequence"/>
</dbReference>
<dbReference type="PIRSF" id="PIRSF006324">
    <property type="entry name" value="LeuE"/>
    <property type="match status" value="1"/>
</dbReference>
<name>A0A2T0TA41_9PSEU</name>
<dbReference type="RefSeq" id="WP_106187906.1">
    <property type="nucleotide sequence ID" value="NZ_PVTF01000004.1"/>
</dbReference>
<evidence type="ECO:0000256" key="2">
    <source>
        <dbReference type="ARBA" id="ARBA00022475"/>
    </source>
</evidence>
<protein>
    <submittedName>
        <fullName evidence="7">Threonine/homoserine/homoserine lactone efflux protein</fullName>
    </submittedName>
</protein>
<evidence type="ECO:0000256" key="3">
    <source>
        <dbReference type="ARBA" id="ARBA00022692"/>
    </source>
</evidence>
<dbReference type="InterPro" id="IPR001123">
    <property type="entry name" value="LeuE-type"/>
</dbReference>